<dbReference type="VEuPathDB" id="FungiDB:MELLADRAFT_77856"/>
<reference evidence="2" key="1">
    <citation type="journal article" date="2011" name="Proc. Natl. Acad. Sci. U.S.A.">
        <title>Obligate biotrophy features unraveled by the genomic analysis of rust fungi.</title>
        <authorList>
            <person name="Duplessis S."/>
            <person name="Cuomo C.A."/>
            <person name="Lin Y.-C."/>
            <person name="Aerts A."/>
            <person name="Tisserant E."/>
            <person name="Veneault-Fourrey C."/>
            <person name="Joly D.L."/>
            <person name="Hacquard S."/>
            <person name="Amselem J."/>
            <person name="Cantarel B.L."/>
            <person name="Chiu R."/>
            <person name="Coutinho P.M."/>
            <person name="Feau N."/>
            <person name="Field M."/>
            <person name="Frey P."/>
            <person name="Gelhaye E."/>
            <person name="Goldberg J."/>
            <person name="Grabherr M.G."/>
            <person name="Kodira C.D."/>
            <person name="Kohler A."/>
            <person name="Kuees U."/>
            <person name="Lindquist E.A."/>
            <person name="Lucas S.M."/>
            <person name="Mago R."/>
            <person name="Mauceli E."/>
            <person name="Morin E."/>
            <person name="Murat C."/>
            <person name="Pangilinan J.L."/>
            <person name="Park R."/>
            <person name="Pearson M."/>
            <person name="Quesneville H."/>
            <person name="Rouhier N."/>
            <person name="Sakthikumar S."/>
            <person name="Salamov A.A."/>
            <person name="Schmutz J."/>
            <person name="Selles B."/>
            <person name="Shapiro H."/>
            <person name="Tanguay P."/>
            <person name="Tuskan G.A."/>
            <person name="Henrissat B."/>
            <person name="Van de Peer Y."/>
            <person name="Rouze P."/>
            <person name="Ellis J.G."/>
            <person name="Dodds P.N."/>
            <person name="Schein J.E."/>
            <person name="Zhong S."/>
            <person name="Hamelin R.C."/>
            <person name="Grigoriev I.V."/>
            <person name="Szabo L.J."/>
            <person name="Martin F."/>
        </authorList>
    </citation>
    <scope>NUCLEOTIDE SEQUENCE [LARGE SCALE GENOMIC DNA]</scope>
    <source>
        <strain evidence="2">98AG31 / pathotype 3-4-7</strain>
    </source>
</reference>
<dbReference type="GeneID" id="18933012"/>
<dbReference type="Proteomes" id="UP000001072">
    <property type="component" value="Unassembled WGS sequence"/>
</dbReference>
<dbReference type="RefSeq" id="XP_007410585.1">
    <property type="nucleotide sequence ID" value="XM_007410523.1"/>
</dbReference>
<sequence>MHPPDHLSPETYEAFTPKKRVTKKLKPNQIHELGHSELIYYISNFNKKVKLSKERWKEAERLENAAVDSLYQKAAIFFTNHIKSEDRELALKNKLKQLREFVKRRAPHNMDDKELHQTILRNLVIDQGWTFKQVEYAHRQTQELKQEAFWLAKKYISSGMELLDRIKFSMRKFFNFKFSFKWPWKKSA</sequence>
<dbReference type="AlphaFoldDB" id="F4RMP0"/>
<gene>
    <name evidence="1" type="ORF">MELLADRAFT_77856</name>
</gene>
<protein>
    <submittedName>
        <fullName evidence="1">Uncharacterized protein</fullName>
    </submittedName>
</protein>
<accession>F4RMP0</accession>
<name>F4RMP0_MELLP</name>
<dbReference type="EMBL" id="GL883109">
    <property type="protein sequence ID" value="EGG06347.1"/>
    <property type="molecule type" value="Genomic_DNA"/>
</dbReference>
<dbReference type="OrthoDB" id="10427306at2759"/>
<evidence type="ECO:0000313" key="1">
    <source>
        <dbReference type="EMBL" id="EGG06347.1"/>
    </source>
</evidence>
<evidence type="ECO:0000313" key="2">
    <source>
        <dbReference type="Proteomes" id="UP000001072"/>
    </source>
</evidence>
<dbReference type="InParanoid" id="F4RMP0"/>
<dbReference type="KEGG" id="mlr:MELLADRAFT_77856"/>
<organism evidence="2">
    <name type="scientific">Melampsora larici-populina (strain 98AG31 / pathotype 3-4-7)</name>
    <name type="common">Poplar leaf rust fungus</name>
    <dbReference type="NCBI Taxonomy" id="747676"/>
    <lineage>
        <taxon>Eukaryota</taxon>
        <taxon>Fungi</taxon>
        <taxon>Dikarya</taxon>
        <taxon>Basidiomycota</taxon>
        <taxon>Pucciniomycotina</taxon>
        <taxon>Pucciniomycetes</taxon>
        <taxon>Pucciniales</taxon>
        <taxon>Melampsoraceae</taxon>
        <taxon>Melampsora</taxon>
    </lineage>
</organism>
<dbReference type="HOGENOM" id="CLU_1441345_0_0_1"/>
<proteinExistence type="predicted"/>
<keyword evidence="2" id="KW-1185">Reference proteome</keyword>